<gene>
    <name evidence="3" type="ORF">BJ508DRAFT_333610</name>
</gene>
<evidence type="ECO:0000256" key="1">
    <source>
        <dbReference type="SAM" id="MobiDB-lite"/>
    </source>
</evidence>
<dbReference type="InterPro" id="IPR013087">
    <property type="entry name" value="Znf_C2H2_type"/>
</dbReference>
<reference evidence="3 4" key="1">
    <citation type="journal article" date="2018" name="Nat. Ecol. Evol.">
        <title>Pezizomycetes genomes reveal the molecular basis of ectomycorrhizal truffle lifestyle.</title>
        <authorList>
            <person name="Murat C."/>
            <person name="Payen T."/>
            <person name="Noel B."/>
            <person name="Kuo A."/>
            <person name="Morin E."/>
            <person name="Chen J."/>
            <person name="Kohler A."/>
            <person name="Krizsan K."/>
            <person name="Balestrini R."/>
            <person name="Da Silva C."/>
            <person name="Montanini B."/>
            <person name="Hainaut M."/>
            <person name="Levati E."/>
            <person name="Barry K.W."/>
            <person name="Belfiori B."/>
            <person name="Cichocki N."/>
            <person name="Clum A."/>
            <person name="Dockter R.B."/>
            <person name="Fauchery L."/>
            <person name="Guy J."/>
            <person name="Iotti M."/>
            <person name="Le Tacon F."/>
            <person name="Lindquist E.A."/>
            <person name="Lipzen A."/>
            <person name="Malagnac F."/>
            <person name="Mello A."/>
            <person name="Molinier V."/>
            <person name="Miyauchi S."/>
            <person name="Poulain J."/>
            <person name="Riccioni C."/>
            <person name="Rubini A."/>
            <person name="Sitrit Y."/>
            <person name="Splivallo R."/>
            <person name="Traeger S."/>
            <person name="Wang M."/>
            <person name="Zifcakova L."/>
            <person name="Wipf D."/>
            <person name="Zambonelli A."/>
            <person name="Paolocci F."/>
            <person name="Nowrousian M."/>
            <person name="Ottonello S."/>
            <person name="Baldrian P."/>
            <person name="Spatafora J.W."/>
            <person name="Henrissat B."/>
            <person name="Nagy L.G."/>
            <person name="Aury J.M."/>
            <person name="Wincker P."/>
            <person name="Grigoriev I.V."/>
            <person name="Bonfante P."/>
            <person name="Martin F.M."/>
        </authorList>
    </citation>
    <scope>NUCLEOTIDE SEQUENCE [LARGE SCALE GENOMIC DNA]</scope>
    <source>
        <strain evidence="3 4">RN42</strain>
    </source>
</reference>
<dbReference type="PROSITE" id="PS00028">
    <property type="entry name" value="ZINC_FINGER_C2H2_1"/>
    <property type="match status" value="1"/>
</dbReference>
<dbReference type="EMBL" id="ML119807">
    <property type="protein sequence ID" value="RPA73914.1"/>
    <property type="molecule type" value="Genomic_DNA"/>
</dbReference>
<keyword evidence="4" id="KW-1185">Reference proteome</keyword>
<feature type="compositionally biased region" description="Polar residues" evidence="1">
    <location>
        <begin position="134"/>
        <end position="143"/>
    </location>
</feature>
<feature type="compositionally biased region" description="Basic and acidic residues" evidence="1">
    <location>
        <begin position="210"/>
        <end position="241"/>
    </location>
</feature>
<dbReference type="OrthoDB" id="5759801at2759"/>
<dbReference type="Proteomes" id="UP000275078">
    <property type="component" value="Unassembled WGS sequence"/>
</dbReference>
<sequence length="271" mass="30784">MYNCEACWAEFPTRDEMEHHTSTSLHDEYAIVNFTPDSPPIVLFKDKDNFFRCPVRNCSYNTRCMNEAQMHCNGEVHEGKVKGLRDLRKLRKSILGWDYVPDSKAITDASDKLSHILSNPSFQSPSRSDKVTKAASTKPQSKPTLPHDNPEDTAELRRLKSVVKDAIMEVAMQAIDPSSKSTGRDAAARFEDIINVYKLAARKIRWVETDNGMDHKEHPPEEKAAPGEVRSKDSDRERRPEVQIPVRDSNPDVPLSQEVKKEDEGPIQWGL</sequence>
<dbReference type="SMART" id="SM00355">
    <property type="entry name" value="ZnF_C2H2"/>
    <property type="match status" value="2"/>
</dbReference>
<feature type="domain" description="C2H2-type" evidence="2">
    <location>
        <begin position="4"/>
        <end position="26"/>
    </location>
</feature>
<feature type="region of interest" description="Disordered" evidence="1">
    <location>
        <begin position="210"/>
        <end position="271"/>
    </location>
</feature>
<evidence type="ECO:0000313" key="3">
    <source>
        <dbReference type="EMBL" id="RPA73914.1"/>
    </source>
</evidence>
<proteinExistence type="predicted"/>
<dbReference type="AlphaFoldDB" id="A0A3N4HW73"/>
<organism evidence="3 4">
    <name type="scientific">Ascobolus immersus RN42</name>
    <dbReference type="NCBI Taxonomy" id="1160509"/>
    <lineage>
        <taxon>Eukaryota</taxon>
        <taxon>Fungi</taxon>
        <taxon>Dikarya</taxon>
        <taxon>Ascomycota</taxon>
        <taxon>Pezizomycotina</taxon>
        <taxon>Pezizomycetes</taxon>
        <taxon>Pezizales</taxon>
        <taxon>Ascobolaceae</taxon>
        <taxon>Ascobolus</taxon>
    </lineage>
</organism>
<evidence type="ECO:0000313" key="4">
    <source>
        <dbReference type="Proteomes" id="UP000275078"/>
    </source>
</evidence>
<feature type="compositionally biased region" description="Polar residues" evidence="1">
    <location>
        <begin position="117"/>
        <end position="126"/>
    </location>
</feature>
<accession>A0A3N4HW73</accession>
<name>A0A3N4HW73_ASCIM</name>
<feature type="region of interest" description="Disordered" evidence="1">
    <location>
        <begin position="117"/>
        <end position="153"/>
    </location>
</feature>
<evidence type="ECO:0000259" key="2">
    <source>
        <dbReference type="PROSITE" id="PS00028"/>
    </source>
</evidence>
<protein>
    <recommendedName>
        <fullName evidence="2">C2H2-type domain-containing protein</fullName>
    </recommendedName>
</protein>